<dbReference type="OrthoDB" id="9778554at2"/>
<reference evidence="17 18" key="1">
    <citation type="submission" date="2015-07" db="EMBL/GenBank/DDBJ databases">
        <title>Draft genome sequence of the Amantichitinum ursilacus IGB-41, a new chitin-degrading bacterium.</title>
        <authorList>
            <person name="Kirstahler P."/>
            <person name="Guenther M."/>
            <person name="Grumaz C."/>
            <person name="Rupp S."/>
            <person name="Zibek S."/>
            <person name="Sohn K."/>
        </authorList>
    </citation>
    <scope>NUCLEOTIDE SEQUENCE [LARGE SCALE GENOMIC DNA]</scope>
    <source>
        <strain evidence="17 18">IGB-41</strain>
    </source>
</reference>
<comment type="caution">
    <text evidence="17">The sequence shown here is derived from an EMBL/GenBank/DDBJ whole genome shotgun (WGS) entry which is preliminary data.</text>
</comment>
<organism evidence="17 18">
    <name type="scientific">Amantichitinum ursilacus</name>
    <dbReference type="NCBI Taxonomy" id="857265"/>
    <lineage>
        <taxon>Bacteria</taxon>
        <taxon>Pseudomonadati</taxon>
        <taxon>Pseudomonadota</taxon>
        <taxon>Betaproteobacteria</taxon>
        <taxon>Neisseriales</taxon>
        <taxon>Chitinibacteraceae</taxon>
        <taxon>Amantichitinum</taxon>
    </lineage>
</organism>
<dbReference type="RefSeq" id="WP_053939167.1">
    <property type="nucleotide sequence ID" value="NZ_LAQT01000030.1"/>
</dbReference>
<keyword evidence="17" id="KW-0969">Cilium</keyword>
<feature type="domain" description="AAA+ ATPase" evidence="15">
    <location>
        <begin position="337"/>
        <end position="472"/>
    </location>
</feature>
<feature type="compositionally biased region" description="Acidic residues" evidence="14">
    <location>
        <begin position="102"/>
        <end position="114"/>
    </location>
</feature>
<dbReference type="GO" id="GO:0005525">
    <property type="term" value="F:GTP binding"/>
    <property type="evidence" value="ECO:0007669"/>
    <property type="project" value="UniProtKB-UniRule"/>
</dbReference>
<evidence type="ECO:0000256" key="14">
    <source>
        <dbReference type="SAM" id="MobiDB-lite"/>
    </source>
</evidence>
<keyword evidence="9" id="KW-0342">GTP-binding</keyword>
<evidence type="ECO:0000313" key="17">
    <source>
        <dbReference type="EMBL" id="KPC50267.1"/>
    </source>
</evidence>
<dbReference type="PATRIC" id="fig|857265.3.peg.3661"/>
<feature type="domain" description="SRP54-type proteins GTP-binding" evidence="16">
    <location>
        <begin position="338"/>
        <end position="528"/>
    </location>
</feature>
<dbReference type="STRING" id="857265.WG78_17885"/>
<proteinExistence type="inferred from homology"/>
<evidence type="ECO:0000259" key="16">
    <source>
        <dbReference type="SMART" id="SM00962"/>
    </source>
</evidence>
<dbReference type="InterPro" id="IPR020006">
    <property type="entry name" value="FlhF"/>
</dbReference>
<keyword evidence="6" id="KW-0547">Nucleotide-binding</keyword>
<comment type="subcellular location">
    <subcellularLocation>
        <location evidence="1">Cell membrane</location>
        <topology evidence="1">Peripheral membrane protein</topology>
        <orientation evidence="1">Cytoplasmic side</orientation>
    </subcellularLocation>
</comment>
<protein>
    <recommendedName>
        <fullName evidence="3 13">Flagellar biosynthesis protein FlhF</fullName>
    </recommendedName>
</protein>
<dbReference type="Pfam" id="PF00448">
    <property type="entry name" value="SRP54"/>
    <property type="match status" value="1"/>
</dbReference>
<dbReference type="GO" id="GO:0006614">
    <property type="term" value="P:SRP-dependent cotranslational protein targeting to membrane"/>
    <property type="evidence" value="ECO:0007669"/>
    <property type="project" value="UniProtKB-UniRule"/>
</dbReference>
<keyword evidence="18" id="KW-1185">Reference proteome</keyword>
<sequence length="567" mass="60717">MVVKKFYGATTRDALRQVRDELGPDALILSNRQVAGGGVEIMAVADADVAALTSVQTVSASPRASARAAQNGARLMRSAQDEPTPAAPAPINRALARSYAIPDEDSEPSLDDLPSDVIPVGMRSNRGARTEVPRSEPYMDRAAAPAPAPIAAPAPIIPAAMPAATAHGHNGVHMPAEPLASANWQTPAAPAPRPTPNPAAGLNPLAARPEPVAPRPAPRRDSGRPASNFRYEEENQAHAPNGADKEAMEDIAREIRMLRGLLESQIAGMAWGELSRHAPEKLEALRQLLATGFCPALSRQLVDKMPDLTLDAGMRWIKAALSHNLPTIGNEDDLIARGGIYAFIGPTGVGKTTTVAKLAARCALQHGPESVALLTTDSYRIGAQDQLRIYGRIIGVPVHDVKDDTDLALTLSDLHDRHLVLIDTVGMGQRDQRISEQLAMFSHDRVATVLLLAANAAPATLDDVARRYKNPLLAGCILTKLDEAMSLGGCLDVAIRHRLALQFVTNGQRVPEDLHRANVDYLIDRAFRSQGDNPAYQLRQDEYPLYMGAQPGVTEAPLDIPPGPRRG</sequence>
<comment type="function">
    <text evidence="12">Necessary for flagellar biosynthesis. May be involved in translocation of the flagellum.</text>
</comment>
<evidence type="ECO:0000256" key="7">
    <source>
        <dbReference type="ARBA" id="ARBA00022795"/>
    </source>
</evidence>
<evidence type="ECO:0000256" key="2">
    <source>
        <dbReference type="ARBA" id="ARBA00008531"/>
    </source>
</evidence>
<dbReference type="SUPFAM" id="SSF52540">
    <property type="entry name" value="P-loop containing nucleoside triphosphate hydrolases"/>
    <property type="match status" value="1"/>
</dbReference>
<dbReference type="SMART" id="SM00962">
    <property type="entry name" value="SRP54"/>
    <property type="match status" value="1"/>
</dbReference>
<keyword evidence="17" id="KW-0282">Flagellum</keyword>
<dbReference type="Proteomes" id="UP000037939">
    <property type="component" value="Unassembled WGS sequence"/>
</dbReference>
<keyword evidence="10" id="KW-0472">Membrane</keyword>
<dbReference type="AlphaFoldDB" id="A0A0N0XGN3"/>
<dbReference type="PANTHER" id="PTHR43134">
    <property type="entry name" value="SIGNAL RECOGNITION PARTICLE RECEPTOR SUBUNIT ALPHA"/>
    <property type="match status" value="1"/>
</dbReference>
<feature type="region of interest" description="Disordered" evidence="14">
    <location>
        <begin position="184"/>
        <end position="246"/>
    </location>
</feature>
<comment type="similarity">
    <text evidence="2">Belongs to the GTP-binding SRP family.</text>
</comment>
<evidence type="ECO:0000256" key="13">
    <source>
        <dbReference type="NCBIfam" id="TIGR03499"/>
    </source>
</evidence>
<feature type="region of interest" description="Disordered" evidence="14">
    <location>
        <begin position="102"/>
        <end position="121"/>
    </location>
</feature>
<evidence type="ECO:0000259" key="15">
    <source>
        <dbReference type="SMART" id="SM00382"/>
    </source>
</evidence>
<dbReference type="GO" id="GO:0005886">
    <property type="term" value="C:plasma membrane"/>
    <property type="evidence" value="ECO:0007669"/>
    <property type="project" value="UniProtKB-SubCell"/>
</dbReference>
<dbReference type="GO" id="GO:0003924">
    <property type="term" value="F:GTPase activity"/>
    <property type="evidence" value="ECO:0007669"/>
    <property type="project" value="UniProtKB-UniRule"/>
</dbReference>
<evidence type="ECO:0000256" key="9">
    <source>
        <dbReference type="ARBA" id="ARBA00023134"/>
    </source>
</evidence>
<evidence type="ECO:0000256" key="6">
    <source>
        <dbReference type="ARBA" id="ARBA00022741"/>
    </source>
</evidence>
<evidence type="ECO:0000256" key="12">
    <source>
        <dbReference type="ARBA" id="ARBA00025337"/>
    </source>
</evidence>
<keyword evidence="5" id="KW-1003">Cell membrane</keyword>
<dbReference type="InterPro" id="IPR027417">
    <property type="entry name" value="P-loop_NTPase"/>
</dbReference>
<dbReference type="GO" id="GO:0005047">
    <property type="term" value="F:signal recognition particle binding"/>
    <property type="evidence" value="ECO:0007669"/>
    <property type="project" value="TreeGrafter"/>
</dbReference>
<evidence type="ECO:0000256" key="10">
    <source>
        <dbReference type="ARBA" id="ARBA00023136"/>
    </source>
</evidence>
<accession>A0A0N0XGN3</accession>
<feature type="compositionally biased region" description="Low complexity" evidence="14">
    <location>
        <begin position="198"/>
        <end position="210"/>
    </location>
</feature>
<keyword evidence="17" id="KW-0966">Cell projection</keyword>
<name>A0A0N0XGN3_9NEIS</name>
<dbReference type="PANTHER" id="PTHR43134:SF3">
    <property type="entry name" value="FLAGELLAR BIOSYNTHESIS PROTEIN FLHF"/>
    <property type="match status" value="1"/>
</dbReference>
<evidence type="ECO:0000256" key="4">
    <source>
        <dbReference type="ARBA" id="ARBA00022448"/>
    </source>
</evidence>
<dbReference type="GO" id="GO:0015031">
    <property type="term" value="P:protein transport"/>
    <property type="evidence" value="ECO:0007669"/>
    <property type="project" value="UniProtKB-KW"/>
</dbReference>
<dbReference type="InterPro" id="IPR047040">
    <property type="entry name" value="FlhF__GTPase_dom"/>
</dbReference>
<evidence type="ECO:0000256" key="1">
    <source>
        <dbReference type="ARBA" id="ARBA00004413"/>
    </source>
</evidence>
<evidence type="ECO:0000313" key="18">
    <source>
        <dbReference type="Proteomes" id="UP000037939"/>
    </source>
</evidence>
<evidence type="ECO:0000256" key="11">
    <source>
        <dbReference type="ARBA" id="ARBA00023225"/>
    </source>
</evidence>
<dbReference type="InterPro" id="IPR003593">
    <property type="entry name" value="AAA+_ATPase"/>
</dbReference>
<dbReference type="NCBIfam" id="TIGR03499">
    <property type="entry name" value="FlhF"/>
    <property type="match status" value="1"/>
</dbReference>
<keyword evidence="8" id="KW-0653">Protein transport</keyword>
<evidence type="ECO:0000256" key="8">
    <source>
        <dbReference type="ARBA" id="ARBA00022927"/>
    </source>
</evidence>
<keyword evidence="4" id="KW-0813">Transport</keyword>
<dbReference type="EMBL" id="LAQT01000030">
    <property type="protein sequence ID" value="KPC50267.1"/>
    <property type="molecule type" value="Genomic_DNA"/>
</dbReference>
<dbReference type="Gene3D" id="3.40.50.300">
    <property type="entry name" value="P-loop containing nucleotide triphosphate hydrolases"/>
    <property type="match status" value="1"/>
</dbReference>
<gene>
    <name evidence="17" type="primary">flhF</name>
    <name evidence="17" type="ORF">WG78_17885</name>
</gene>
<dbReference type="FunFam" id="3.40.50.300:FF:000695">
    <property type="entry name" value="Flagellar biosynthesis regulator FlhF"/>
    <property type="match status" value="1"/>
</dbReference>
<keyword evidence="11" id="KW-1006">Bacterial flagellum protein export</keyword>
<dbReference type="SMART" id="SM00382">
    <property type="entry name" value="AAA"/>
    <property type="match status" value="1"/>
</dbReference>
<evidence type="ECO:0000256" key="3">
    <source>
        <dbReference type="ARBA" id="ARBA00014919"/>
    </source>
</evidence>
<dbReference type="InterPro" id="IPR000897">
    <property type="entry name" value="SRP54_GTPase_dom"/>
</dbReference>
<dbReference type="CDD" id="cd17873">
    <property type="entry name" value="FlhF"/>
    <property type="match status" value="1"/>
</dbReference>
<dbReference type="GO" id="GO:0044781">
    <property type="term" value="P:bacterial-type flagellum organization"/>
    <property type="evidence" value="ECO:0007669"/>
    <property type="project" value="UniProtKB-UniRule"/>
</dbReference>
<evidence type="ECO:0000256" key="5">
    <source>
        <dbReference type="ARBA" id="ARBA00022475"/>
    </source>
</evidence>
<keyword evidence="7" id="KW-1005">Bacterial flagellum biogenesis</keyword>